<dbReference type="RefSeq" id="WP_035541454.1">
    <property type="nucleotide sequence ID" value="NZ_ARYL01000052.1"/>
</dbReference>
<dbReference type="STRING" id="1280953.HOC_18991"/>
<dbReference type="Pfam" id="PF01494">
    <property type="entry name" value="FAD_binding_3"/>
    <property type="match status" value="1"/>
</dbReference>
<proteinExistence type="predicted"/>
<protein>
    <submittedName>
        <fullName evidence="2">FAD-dependent pyridine nucleotide-disulfide oxidoreductase</fullName>
    </submittedName>
</protein>
<dbReference type="PATRIC" id="fig|1280953.3.peg.3800"/>
<accession>A0A059G1Q2</accession>
<dbReference type="SUPFAM" id="SSF51905">
    <property type="entry name" value="FAD/NAD(P)-binding domain"/>
    <property type="match status" value="1"/>
</dbReference>
<sequence>MANQKGITIVGAGPAGLTCAIVLAQAGKRVIVREWHADIGHRFHDDFQGLENWTGSMDALEELASTGITTGFAHHGMNEGVVFDSQAKPHRVHGERPLFYLLRRGAGEGTLDRALLDQAIGAGVEVCFNDRVTLTSGEMVLAGGPRRADIIAVGEIFDTDMEDGAWLAFGSELAPKGYAYLLVHEGRGTVASCMFSGFRDQAEHLAATLAFFERHAGLRMQNPRPFGGFGNIRLPRTALQGGYPVIGEHAGFQDALAGFGLRYAIRSGRLAAESLINGTSYADAWQQELRPGLRTGVVNRFLFNAAGRRGMDFLIRQLGRAQTPSLLARAYGPSLPKRLLFPMARHRFRGQMNDPSCNHQNCDCVWCQHGEQGTISMATQW</sequence>
<comment type="caution">
    <text evidence="2">The sequence shown here is derived from an EMBL/GenBank/DDBJ whole genome shotgun (WGS) entry which is preliminary data.</text>
</comment>
<dbReference type="PANTHER" id="PTHR42685:SF18">
    <property type="entry name" value="DIGERANYLGERANYLGLYCEROPHOSPHOLIPID REDUCTASE"/>
    <property type="match status" value="1"/>
</dbReference>
<evidence type="ECO:0000259" key="1">
    <source>
        <dbReference type="Pfam" id="PF01494"/>
    </source>
</evidence>
<dbReference type="eggNOG" id="COG0644">
    <property type="taxonomic scope" value="Bacteria"/>
</dbReference>
<dbReference type="InterPro" id="IPR050407">
    <property type="entry name" value="Geranylgeranyl_reductase"/>
</dbReference>
<dbReference type="Gene3D" id="3.50.50.60">
    <property type="entry name" value="FAD/NAD(P)-binding domain"/>
    <property type="match status" value="2"/>
</dbReference>
<dbReference type="GO" id="GO:0071949">
    <property type="term" value="F:FAD binding"/>
    <property type="evidence" value="ECO:0007669"/>
    <property type="project" value="InterPro"/>
</dbReference>
<dbReference type="InterPro" id="IPR002938">
    <property type="entry name" value="FAD-bd"/>
</dbReference>
<evidence type="ECO:0000313" key="3">
    <source>
        <dbReference type="Proteomes" id="UP000024942"/>
    </source>
</evidence>
<dbReference type="Proteomes" id="UP000024942">
    <property type="component" value="Unassembled WGS sequence"/>
</dbReference>
<organism evidence="2 3">
    <name type="scientific">Hyphomonas oceanitis SCH89</name>
    <dbReference type="NCBI Taxonomy" id="1280953"/>
    <lineage>
        <taxon>Bacteria</taxon>
        <taxon>Pseudomonadati</taxon>
        <taxon>Pseudomonadota</taxon>
        <taxon>Alphaproteobacteria</taxon>
        <taxon>Hyphomonadales</taxon>
        <taxon>Hyphomonadaceae</taxon>
        <taxon>Hyphomonas</taxon>
    </lineage>
</organism>
<dbReference type="PANTHER" id="PTHR42685">
    <property type="entry name" value="GERANYLGERANYL DIPHOSPHATE REDUCTASE"/>
    <property type="match status" value="1"/>
</dbReference>
<reference evidence="2 3" key="1">
    <citation type="journal article" date="2014" name="Antonie Van Leeuwenhoek">
        <title>Hyphomonas beringensis sp. nov. and Hyphomonas chukchiensis sp. nov., isolated from surface seawater of the Bering Sea and Chukchi Sea.</title>
        <authorList>
            <person name="Li C."/>
            <person name="Lai Q."/>
            <person name="Li G."/>
            <person name="Dong C."/>
            <person name="Wang J."/>
            <person name="Liao Y."/>
            <person name="Shao Z."/>
        </authorList>
    </citation>
    <scope>NUCLEOTIDE SEQUENCE [LARGE SCALE GENOMIC DNA]</scope>
    <source>
        <strain evidence="2 3">SCH89</strain>
    </source>
</reference>
<evidence type="ECO:0000313" key="2">
    <source>
        <dbReference type="EMBL" id="KDA00746.1"/>
    </source>
</evidence>
<dbReference type="EMBL" id="ARYL01000052">
    <property type="protein sequence ID" value="KDA00746.1"/>
    <property type="molecule type" value="Genomic_DNA"/>
</dbReference>
<gene>
    <name evidence="2" type="ORF">HOC_18991</name>
</gene>
<dbReference type="InterPro" id="IPR036188">
    <property type="entry name" value="FAD/NAD-bd_sf"/>
</dbReference>
<dbReference type="AlphaFoldDB" id="A0A059G1Q2"/>
<dbReference type="PRINTS" id="PR00419">
    <property type="entry name" value="ADXRDTASE"/>
</dbReference>
<feature type="domain" description="FAD-binding" evidence="1">
    <location>
        <begin position="8"/>
        <end position="133"/>
    </location>
</feature>
<name>A0A059G1Q2_9PROT</name>
<keyword evidence="3" id="KW-1185">Reference proteome</keyword>